<accession>A0A9X4AFU8</accession>
<dbReference type="Pfam" id="PF01040">
    <property type="entry name" value="UbiA"/>
    <property type="match status" value="1"/>
</dbReference>
<protein>
    <recommendedName>
        <fullName evidence="8 9">1,4-dihydroxy-2-naphthoate octaprenyltransferase</fullName>
        <shortName evidence="8">DHNA-octaprenyltransferase</shortName>
        <ecNumber evidence="8 9">2.5.1.74</ecNumber>
    </recommendedName>
</protein>
<proteinExistence type="inferred from homology"/>
<dbReference type="Gene3D" id="1.10.357.140">
    <property type="entry name" value="UbiA prenyltransferase"/>
    <property type="match status" value="1"/>
</dbReference>
<comment type="similarity">
    <text evidence="8">Belongs to the MenA family. Type 1 subfamily.</text>
</comment>
<dbReference type="GO" id="GO:0046428">
    <property type="term" value="F:1,4-dihydroxy-2-naphthoate polyprenyltransferase activity"/>
    <property type="evidence" value="ECO:0007669"/>
    <property type="project" value="UniProtKB-UniRule"/>
</dbReference>
<feature type="transmembrane region" description="Helical" evidence="8">
    <location>
        <begin position="129"/>
        <end position="145"/>
    </location>
</feature>
<keyword evidence="7 8" id="KW-0472">Membrane</keyword>
<dbReference type="PANTHER" id="PTHR13929">
    <property type="entry name" value="1,4-DIHYDROXY-2-NAPHTHOATE OCTAPRENYLTRANSFERASE"/>
    <property type="match status" value="1"/>
</dbReference>
<keyword evidence="4 8" id="KW-0808">Transferase</keyword>
<name>A0A9X4AFU8_9BACI</name>
<evidence type="ECO:0000256" key="3">
    <source>
        <dbReference type="ARBA" id="ARBA00022475"/>
    </source>
</evidence>
<dbReference type="NCBIfam" id="TIGR00751">
    <property type="entry name" value="menA"/>
    <property type="match status" value="1"/>
</dbReference>
<dbReference type="EC" id="2.5.1.74" evidence="8 9"/>
<evidence type="ECO:0000256" key="7">
    <source>
        <dbReference type="ARBA" id="ARBA00023136"/>
    </source>
</evidence>
<gene>
    <name evidence="8" type="primary">menA</name>
    <name evidence="10" type="ORF">NC799_15465</name>
</gene>
<dbReference type="InterPro" id="IPR004657">
    <property type="entry name" value="MenA"/>
</dbReference>
<feature type="transmembrane region" description="Helical" evidence="8">
    <location>
        <begin position="295"/>
        <end position="313"/>
    </location>
</feature>
<dbReference type="AlphaFoldDB" id="A0A9X4AFU8"/>
<keyword evidence="5 8" id="KW-0812">Transmembrane</keyword>
<dbReference type="InterPro" id="IPR044878">
    <property type="entry name" value="UbiA_sf"/>
</dbReference>
<comment type="subcellular location">
    <subcellularLocation>
        <location evidence="8">Cell membrane</location>
        <topology evidence="8">Multi-pass membrane protein</topology>
    </subcellularLocation>
    <subcellularLocation>
        <location evidence="1">Membrane</location>
        <topology evidence="1">Multi-pass membrane protein</topology>
    </subcellularLocation>
</comment>
<dbReference type="RefSeq" id="WP_272447347.1">
    <property type="nucleotide sequence ID" value="NZ_JAMQKC010000023.1"/>
</dbReference>
<reference evidence="10" key="1">
    <citation type="submission" date="2022-06" db="EMBL/GenBank/DDBJ databases">
        <title>Aquibacillus sp. a new bacterium isolated from soil saline samples.</title>
        <authorList>
            <person name="Galisteo C."/>
            <person name="De La Haba R."/>
            <person name="Sanchez-Porro C."/>
            <person name="Ventosa A."/>
        </authorList>
    </citation>
    <scope>NUCLEOTIDE SEQUENCE</scope>
    <source>
        <strain evidence="10">3ASR75-54</strain>
    </source>
</reference>
<evidence type="ECO:0000256" key="2">
    <source>
        <dbReference type="ARBA" id="ARBA00022428"/>
    </source>
</evidence>
<keyword evidence="2 8" id="KW-0474">Menaquinone biosynthesis</keyword>
<dbReference type="EMBL" id="JAMQKC010000023">
    <property type="protein sequence ID" value="MDC3418286.1"/>
    <property type="molecule type" value="Genomic_DNA"/>
</dbReference>
<evidence type="ECO:0000313" key="11">
    <source>
        <dbReference type="Proteomes" id="UP001145069"/>
    </source>
</evidence>
<dbReference type="CDD" id="cd13962">
    <property type="entry name" value="PT_UbiA_UBIAD1"/>
    <property type="match status" value="1"/>
</dbReference>
<dbReference type="Proteomes" id="UP001145069">
    <property type="component" value="Unassembled WGS sequence"/>
</dbReference>
<dbReference type="Gene3D" id="1.20.120.1780">
    <property type="entry name" value="UbiA prenyltransferase"/>
    <property type="match status" value="1"/>
</dbReference>
<evidence type="ECO:0000256" key="1">
    <source>
        <dbReference type="ARBA" id="ARBA00004141"/>
    </source>
</evidence>
<keyword evidence="11" id="KW-1185">Reference proteome</keyword>
<feature type="transmembrane region" description="Helical" evidence="8">
    <location>
        <begin position="228"/>
        <end position="256"/>
    </location>
</feature>
<evidence type="ECO:0000256" key="5">
    <source>
        <dbReference type="ARBA" id="ARBA00022692"/>
    </source>
</evidence>
<dbReference type="GO" id="GO:0042371">
    <property type="term" value="P:vitamin K biosynthetic process"/>
    <property type="evidence" value="ECO:0007669"/>
    <property type="project" value="TreeGrafter"/>
</dbReference>
<sequence>MQSLEKKDFSSALNEKEGFHVWWRLLRPHTLTASFIPVFVGTMLAINQESLHFLLFLAMLLASILIQAATNMFNEYYDFKRGLDNEQSVGIGGTIVRDGIAPQTVLTLALSFFGVAMLLGVYICSETNWWLALIGIVCMLCGYLYTGGPVPIAYTPFGEVFAGFFMGAMIIVISYFIQTNETPSEVWLVSIPISIFIGTILLSNNIRDLEGDKINGRKTLAILFGHDNAVRLLAGSFITSYVITLLLILLGLLPIWSLISFLSGKKAIDAVQAFKGKKTNIEMMPGMKATAQTNTIYGFLLGISLLLHLIIPFSF</sequence>
<evidence type="ECO:0000256" key="9">
    <source>
        <dbReference type="NCBIfam" id="TIGR00751"/>
    </source>
</evidence>
<comment type="function">
    <text evidence="8">Conversion of 1,4-dihydroxy-2-naphthoate (DHNA) to demethylmenaquinone (DMK).</text>
</comment>
<evidence type="ECO:0000256" key="4">
    <source>
        <dbReference type="ARBA" id="ARBA00022679"/>
    </source>
</evidence>
<dbReference type="FunFam" id="1.10.357.140:FF:000007">
    <property type="entry name" value="1,4-dihydroxy-2-naphthoate octaprenyltransferase"/>
    <property type="match status" value="1"/>
</dbReference>
<dbReference type="NCBIfam" id="NF004749">
    <property type="entry name" value="PRK06080.1-1"/>
    <property type="match status" value="1"/>
</dbReference>
<dbReference type="PANTHER" id="PTHR13929:SF0">
    <property type="entry name" value="UBIA PRENYLTRANSFERASE DOMAIN-CONTAINING PROTEIN 1"/>
    <property type="match status" value="1"/>
</dbReference>
<evidence type="ECO:0000313" key="10">
    <source>
        <dbReference type="EMBL" id="MDC3418286.1"/>
    </source>
</evidence>
<evidence type="ECO:0000256" key="6">
    <source>
        <dbReference type="ARBA" id="ARBA00022989"/>
    </source>
</evidence>
<dbReference type="HAMAP" id="MF_01937">
    <property type="entry name" value="MenA_1"/>
    <property type="match status" value="1"/>
</dbReference>
<comment type="caution">
    <text evidence="10">The sequence shown here is derived from an EMBL/GenBank/DDBJ whole genome shotgun (WGS) entry which is preliminary data.</text>
</comment>
<comment type="pathway">
    <text evidence="8">Quinol/quinone metabolism; menaquinone biosynthesis; menaquinol from 1,4-dihydroxy-2-naphthoate: step 1/2.</text>
</comment>
<keyword evidence="3 8" id="KW-1003">Cell membrane</keyword>
<feature type="transmembrane region" description="Helical" evidence="8">
    <location>
        <begin position="52"/>
        <end position="73"/>
    </location>
</feature>
<dbReference type="GO" id="GO:0009234">
    <property type="term" value="P:menaquinone biosynthetic process"/>
    <property type="evidence" value="ECO:0007669"/>
    <property type="project" value="UniProtKB-UniRule"/>
</dbReference>
<feature type="transmembrane region" description="Helical" evidence="8">
    <location>
        <begin position="157"/>
        <end position="177"/>
    </location>
</feature>
<comment type="catalytic activity">
    <reaction evidence="8">
        <text>an all-trans-polyprenyl diphosphate + 1,4-dihydroxy-2-naphthoate + H(+) = a 2-demethylmenaquinol + CO2 + diphosphate</text>
        <dbReference type="Rhea" id="RHEA:26478"/>
        <dbReference type="Rhea" id="RHEA-COMP:9563"/>
        <dbReference type="Rhea" id="RHEA-COMP:9564"/>
        <dbReference type="ChEBI" id="CHEBI:11173"/>
        <dbReference type="ChEBI" id="CHEBI:15378"/>
        <dbReference type="ChEBI" id="CHEBI:16526"/>
        <dbReference type="ChEBI" id="CHEBI:33019"/>
        <dbReference type="ChEBI" id="CHEBI:55437"/>
        <dbReference type="ChEBI" id="CHEBI:58914"/>
        <dbReference type="EC" id="2.5.1.74"/>
    </reaction>
</comment>
<evidence type="ECO:0000256" key="8">
    <source>
        <dbReference type="HAMAP-Rule" id="MF_01937"/>
    </source>
</evidence>
<organism evidence="10 11">
    <name type="scientific">Aquibacillus salsiterrae</name>
    <dbReference type="NCBI Taxonomy" id="2950439"/>
    <lineage>
        <taxon>Bacteria</taxon>
        <taxon>Bacillati</taxon>
        <taxon>Bacillota</taxon>
        <taxon>Bacilli</taxon>
        <taxon>Bacillales</taxon>
        <taxon>Bacillaceae</taxon>
        <taxon>Aquibacillus</taxon>
    </lineage>
</organism>
<dbReference type="PIRSF" id="PIRSF005355">
    <property type="entry name" value="UBIAD1"/>
    <property type="match status" value="1"/>
</dbReference>
<dbReference type="InterPro" id="IPR026046">
    <property type="entry name" value="UBIAD1"/>
</dbReference>
<feature type="transmembrane region" description="Helical" evidence="8">
    <location>
        <begin position="189"/>
        <end position="207"/>
    </location>
</feature>
<dbReference type="GO" id="GO:0005886">
    <property type="term" value="C:plasma membrane"/>
    <property type="evidence" value="ECO:0007669"/>
    <property type="project" value="UniProtKB-SubCell"/>
</dbReference>
<dbReference type="InterPro" id="IPR000537">
    <property type="entry name" value="UbiA_prenyltransferase"/>
</dbReference>
<keyword evidence="6 8" id="KW-1133">Transmembrane helix</keyword>
<feature type="transmembrane region" description="Helical" evidence="8">
    <location>
        <begin position="105"/>
        <end position="123"/>
    </location>
</feature>